<accession>A0A8J6M6C2</accession>
<dbReference type="Pfam" id="PF08592">
    <property type="entry name" value="Anthrone_oxy"/>
    <property type="match status" value="1"/>
</dbReference>
<reference evidence="2" key="1">
    <citation type="journal article" date="2018" name="Int. J. Syst. Evol. Microbiol.">
        <title>Neptunicella marina gen. nov., sp. nov., isolated from surface seawater.</title>
        <authorList>
            <person name="Liu X."/>
            <person name="Lai Q."/>
            <person name="Du Y."/>
            <person name="Zhang X."/>
            <person name="Liu Z."/>
            <person name="Sun F."/>
            <person name="Shao Z."/>
        </authorList>
    </citation>
    <scope>NUCLEOTIDE SEQUENCE</scope>
    <source>
        <strain evidence="2">S27-2</strain>
    </source>
</reference>
<keyword evidence="1" id="KW-0472">Membrane</keyword>
<comment type="caution">
    <text evidence="2">The sequence shown here is derived from an EMBL/GenBank/DDBJ whole genome shotgun (WGS) entry which is preliminary data.</text>
</comment>
<evidence type="ECO:0000313" key="2">
    <source>
        <dbReference type="EMBL" id="MBC3767046.1"/>
    </source>
</evidence>
<reference evidence="2" key="2">
    <citation type="submission" date="2020-08" db="EMBL/GenBank/DDBJ databases">
        <authorList>
            <person name="Lai Q."/>
        </authorList>
    </citation>
    <scope>NUCLEOTIDE SEQUENCE</scope>
    <source>
        <strain evidence="2">S27-2</strain>
    </source>
</reference>
<dbReference type="AlphaFoldDB" id="A0A8J6M6C2"/>
<keyword evidence="1" id="KW-0812">Transmembrane</keyword>
<evidence type="ECO:0000313" key="3">
    <source>
        <dbReference type="Proteomes" id="UP000601768"/>
    </source>
</evidence>
<feature type="transmembrane region" description="Helical" evidence="1">
    <location>
        <begin position="79"/>
        <end position="101"/>
    </location>
</feature>
<protein>
    <submittedName>
        <fullName evidence="2">DUF1772 domain-containing protein</fullName>
    </submittedName>
</protein>
<sequence length="161" mass="18005">MTDANLWQALIYWPLFLMAGIYLIFSNTLMRVLAKLPAAEGAKVMDSINRIIINPVFLTLFVGSGLASIYLIFNALLDNNLFLLAAAGVFFVGSTLVTILCNVPLNDKLAIAVVLVKEQSACSLQRDLENYWQSYLVKWSKWNWVRTVCSASSCFLLLLSF</sequence>
<proteinExistence type="predicted"/>
<feature type="transmembrane region" description="Helical" evidence="1">
    <location>
        <begin position="51"/>
        <end position="73"/>
    </location>
</feature>
<evidence type="ECO:0000256" key="1">
    <source>
        <dbReference type="SAM" id="Phobius"/>
    </source>
</evidence>
<organism evidence="2 3">
    <name type="scientific">Neptunicella marina</name>
    <dbReference type="NCBI Taxonomy" id="2125989"/>
    <lineage>
        <taxon>Bacteria</taxon>
        <taxon>Pseudomonadati</taxon>
        <taxon>Pseudomonadota</taxon>
        <taxon>Gammaproteobacteria</taxon>
        <taxon>Alteromonadales</taxon>
        <taxon>Alteromonadaceae</taxon>
        <taxon>Neptunicella</taxon>
    </lineage>
</organism>
<keyword evidence="3" id="KW-1185">Reference proteome</keyword>
<feature type="transmembrane region" description="Helical" evidence="1">
    <location>
        <begin position="6"/>
        <end position="30"/>
    </location>
</feature>
<dbReference type="EMBL" id="JACNEP010000013">
    <property type="protein sequence ID" value="MBC3767046.1"/>
    <property type="molecule type" value="Genomic_DNA"/>
</dbReference>
<dbReference type="RefSeq" id="WP_186507561.1">
    <property type="nucleotide sequence ID" value="NZ_JACNEP010000013.1"/>
</dbReference>
<name>A0A8J6M6C2_9ALTE</name>
<gene>
    <name evidence="2" type="ORF">H8B19_14265</name>
</gene>
<dbReference type="InterPro" id="IPR013901">
    <property type="entry name" value="Anthrone_oxy"/>
</dbReference>
<dbReference type="Proteomes" id="UP000601768">
    <property type="component" value="Unassembled WGS sequence"/>
</dbReference>
<keyword evidence="1" id="KW-1133">Transmembrane helix</keyword>